<keyword evidence="3 9" id="KW-0378">Hydrolase</keyword>
<comment type="similarity">
    <text evidence="9">Belongs to the helicase family.</text>
</comment>
<accession>A0A2S4VUX8</accession>
<keyword evidence="9" id="KW-0233">DNA recombination</keyword>
<keyword evidence="7 9" id="KW-0234">DNA repair</keyword>
<keyword evidence="4 9" id="KW-0347">Helicase</keyword>
<dbReference type="InterPro" id="IPR051055">
    <property type="entry name" value="PIF1_helicase"/>
</dbReference>
<evidence type="ECO:0000256" key="3">
    <source>
        <dbReference type="ARBA" id="ARBA00022801"/>
    </source>
</evidence>
<dbReference type="PANTHER" id="PTHR47642">
    <property type="entry name" value="ATP-DEPENDENT DNA HELICASE"/>
    <property type="match status" value="1"/>
</dbReference>
<evidence type="ECO:0000256" key="9">
    <source>
        <dbReference type="RuleBase" id="RU363044"/>
    </source>
</evidence>
<dbReference type="GO" id="GO:0016887">
    <property type="term" value="F:ATP hydrolysis activity"/>
    <property type="evidence" value="ECO:0007669"/>
    <property type="project" value="RHEA"/>
</dbReference>
<keyword evidence="14" id="KW-1185">Reference proteome</keyword>
<feature type="region of interest" description="Disordered" evidence="11">
    <location>
        <begin position="1140"/>
        <end position="1161"/>
    </location>
</feature>
<name>A0A2S4VUX8_9BASI</name>
<dbReference type="VEuPathDB" id="FungiDB:PSHT_07074"/>
<feature type="compositionally biased region" description="Basic and acidic residues" evidence="11">
    <location>
        <begin position="851"/>
        <end position="860"/>
    </location>
</feature>
<evidence type="ECO:0000256" key="11">
    <source>
        <dbReference type="SAM" id="MobiDB-lite"/>
    </source>
</evidence>
<organism evidence="13 14">
    <name type="scientific">Puccinia striiformis</name>
    <dbReference type="NCBI Taxonomy" id="27350"/>
    <lineage>
        <taxon>Eukaryota</taxon>
        <taxon>Fungi</taxon>
        <taxon>Dikarya</taxon>
        <taxon>Basidiomycota</taxon>
        <taxon>Pucciniomycotina</taxon>
        <taxon>Pucciniomycetes</taxon>
        <taxon>Pucciniales</taxon>
        <taxon>Pucciniaceae</taxon>
        <taxon>Puccinia</taxon>
    </lineage>
</organism>
<dbReference type="CDD" id="cd18037">
    <property type="entry name" value="DEXSc_Pif1_like"/>
    <property type="match status" value="1"/>
</dbReference>
<comment type="catalytic activity">
    <reaction evidence="9">
        <text>ATP + H2O = ADP + phosphate + H(+)</text>
        <dbReference type="Rhea" id="RHEA:13065"/>
        <dbReference type="ChEBI" id="CHEBI:15377"/>
        <dbReference type="ChEBI" id="CHEBI:15378"/>
        <dbReference type="ChEBI" id="CHEBI:30616"/>
        <dbReference type="ChEBI" id="CHEBI:43474"/>
        <dbReference type="ChEBI" id="CHEBI:456216"/>
        <dbReference type="EC" id="5.6.2.3"/>
    </reaction>
</comment>
<dbReference type="VEuPathDB" id="FungiDB:PSTT_03822"/>
<evidence type="ECO:0000256" key="4">
    <source>
        <dbReference type="ARBA" id="ARBA00022806"/>
    </source>
</evidence>
<keyword evidence="5 9" id="KW-0067">ATP-binding</keyword>
<sequence>YPVHFTRHLTFSASITIFRRQYIQSHTTGISGEFIDISVKLAASLALIFRSSFPRKRRVPHKVVAGDKAGQSRQTWGTNIAGTSLLPRTMESSGQTTRSPKTSCGTKTPTQSPTKPSNTSLQRSPIKTPISAEMRARMEENRKRAQEIKIKKQQMARLQEQADQEADRRAAGEKCLREFGLASTPQQKLECPTKNLTSHHLEDFERSLEFDANLPPPPKLPPPPYSPDPKCSAEQLKVLDLVKLGRNVFFTGSAGVGKSFMLHEVVRMLKSDRRRVSVTAPTGIAALAIGGSTIHSWAKVGLGQGSVHTLYNKLLQNKLKGKKFNNDSDDNRIWNTDVLIVDEISMLHPDLFEKVSILCQAIRQSKEPFGGIQIILSGDFFQLPPVAKDDSFTCMYCGCPKFERIGSTGDIRCVRPLHKQWDEKPCGRVRKEYTFCFETPTWLQLKLQVIELTKVFRQEDKHFIDMLNKIRWGTVDDEVEQIAVTRSQPLEVHKIKPTRLYARNTNVHSENEKQFNLLESQTCEFFSSDQTIGKAPYAHTFMARLDDLQVRKKLPLKIGAQVMLLCNLDIKAKLVNGSRGVVIDWVERSGSHLPTTLTHQRDPDAMKKMLWCSRQANKLLPKVLFSDGRIMLIEPFVWEVEIDKQLTLCRTQLPLSLAWAITIHKSQGQSLDRLCVDLFGIFEHGQAYVALSRARSLEGLQITGWKSSRVQCHPSVKDFYKSLHEEKPYDRRKEDFLNPEHFFPYPQAIWSASAEYISSDEDIRPNKKMDTLPEKGAHMGVDLISSDWVKSLCSKAYRANATSNLDESIGSHGKPRMDSKIHIDPLLGGSSPSMSDDLPDAAELISAVQEAERSQGEQRQQRCNPTDVDQVEQSEKKGGVSTMQSIDNNQSIPEIQDTKKACNQLIPKIQDTCQDLYTPTLECKNRLTTTIETIEHEPVTVPRPKTKRKNRTVPRMEDIDNGPEANSPRFTLDTKPTSHEIRAIQDQILNSASTPINKDRSIPQVSATESKQCMGIIPRGQCQPSAEIQAIDQNQVNEFPPTNKRKGKRKLSELNGAEGIAFIDLKPFSKRASTTQAKPLVVADLIRDLEGSSHTNFINGPPDFGQPDPSPLPRGSTGHTNCMNGLTGQSSHADYVTATKSTNPRKDRRVAANSKPNTNQAETIAIPSDPQLPLDESELAKTILNDLSRRIRNSICRLNKSLLDLPSGQSAQEFDLHSVDEHVRMLVAENFYNPHLESKTVAADPGPRLNENGTEPNLDDRDIEDGNTPRKGGTFANYHENRRDDSHPLDSEGTYVLSGENDRIDEVFDGIPPEFSWNSSNFAL</sequence>
<evidence type="ECO:0000256" key="7">
    <source>
        <dbReference type="ARBA" id="ARBA00023204"/>
    </source>
</evidence>
<keyword evidence="2 9" id="KW-0227">DNA damage</keyword>
<comment type="cofactor">
    <cofactor evidence="9">
        <name>Mg(2+)</name>
        <dbReference type="ChEBI" id="CHEBI:18420"/>
    </cofactor>
</comment>
<evidence type="ECO:0000256" key="1">
    <source>
        <dbReference type="ARBA" id="ARBA00022741"/>
    </source>
</evidence>
<feature type="coiled-coil region" evidence="10">
    <location>
        <begin position="141"/>
        <end position="168"/>
    </location>
</feature>
<evidence type="ECO:0000256" key="2">
    <source>
        <dbReference type="ARBA" id="ARBA00022763"/>
    </source>
</evidence>
<feature type="compositionally biased region" description="Basic and acidic residues" evidence="11">
    <location>
        <begin position="1279"/>
        <end position="1290"/>
    </location>
</feature>
<feature type="compositionally biased region" description="Low complexity" evidence="11">
    <location>
        <begin position="106"/>
        <end position="120"/>
    </location>
</feature>
<evidence type="ECO:0000259" key="12">
    <source>
        <dbReference type="SMART" id="SM00382"/>
    </source>
</evidence>
<dbReference type="InterPro" id="IPR049163">
    <property type="entry name" value="Pif1-like_2B_dom"/>
</dbReference>
<dbReference type="PANTHER" id="PTHR47642:SF5">
    <property type="entry name" value="ATP-DEPENDENT DNA HELICASE"/>
    <property type="match status" value="1"/>
</dbReference>
<comment type="caution">
    <text evidence="13">The sequence shown here is derived from an EMBL/GenBank/DDBJ whole genome shotgun (WGS) entry which is preliminary data.</text>
</comment>
<reference evidence="13" key="1">
    <citation type="submission" date="2017-12" db="EMBL/GenBank/DDBJ databases">
        <title>Gene loss provides genomic basis for host adaptation in cereal stripe rust fungi.</title>
        <authorList>
            <person name="Xia C."/>
        </authorList>
    </citation>
    <scope>NUCLEOTIDE SEQUENCE [LARGE SCALE GENOMIC DNA]</scope>
    <source>
        <strain evidence="13">93-210</strain>
    </source>
</reference>
<evidence type="ECO:0000256" key="10">
    <source>
        <dbReference type="SAM" id="Coils"/>
    </source>
</evidence>
<dbReference type="Pfam" id="PF21530">
    <property type="entry name" value="Pif1_2B_dom"/>
    <property type="match status" value="1"/>
</dbReference>
<keyword evidence="1 9" id="KW-0547">Nucleotide-binding</keyword>
<dbReference type="GO" id="GO:0005524">
    <property type="term" value="F:ATP binding"/>
    <property type="evidence" value="ECO:0007669"/>
    <property type="project" value="UniProtKB-KW"/>
</dbReference>
<dbReference type="SUPFAM" id="SSF52540">
    <property type="entry name" value="P-loop containing nucleoside triphosphate hydrolases"/>
    <property type="match status" value="2"/>
</dbReference>
<feature type="non-terminal residue" evidence="13">
    <location>
        <position position="1324"/>
    </location>
</feature>
<keyword evidence="10" id="KW-0175">Coiled coil</keyword>
<evidence type="ECO:0000313" key="13">
    <source>
        <dbReference type="EMBL" id="POW13316.1"/>
    </source>
</evidence>
<dbReference type="Gene3D" id="3.40.50.300">
    <property type="entry name" value="P-loop containing nucleotide triphosphate hydrolases"/>
    <property type="match status" value="1"/>
</dbReference>
<dbReference type="Proteomes" id="UP000239156">
    <property type="component" value="Unassembled WGS sequence"/>
</dbReference>
<dbReference type="InterPro" id="IPR027417">
    <property type="entry name" value="P-loop_NTPase"/>
</dbReference>
<dbReference type="GO" id="GO:0006281">
    <property type="term" value="P:DNA repair"/>
    <property type="evidence" value="ECO:0007669"/>
    <property type="project" value="UniProtKB-KW"/>
</dbReference>
<dbReference type="EMBL" id="PKSL01000025">
    <property type="protein sequence ID" value="POW13316.1"/>
    <property type="molecule type" value="Genomic_DNA"/>
</dbReference>
<gene>
    <name evidence="13" type="ORF">PSTT_03822</name>
</gene>
<feature type="compositionally biased region" description="Polar residues" evidence="11">
    <location>
        <begin position="71"/>
        <end position="82"/>
    </location>
</feature>
<keyword evidence="8" id="KW-0413">Isomerase</keyword>
<dbReference type="GO" id="GO:0000723">
    <property type="term" value="P:telomere maintenance"/>
    <property type="evidence" value="ECO:0007669"/>
    <property type="project" value="InterPro"/>
</dbReference>
<evidence type="ECO:0000256" key="5">
    <source>
        <dbReference type="ARBA" id="ARBA00022840"/>
    </source>
</evidence>
<feature type="non-terminal residue" evidence="13">
    <location>
        <position position="1"/>
    </location>
</feature>
<feature type="region of interest" description="Disordered" evidence="11">
    <location>
        <begin position="851"/>
        <end position="891"/>
    </location>
</feature>
<feature type="compositionally biased region" description="Pro residues" evidence="11">
    <location>
        <begin position="214"/>
        <end position="227"/>
    </location>
</feature>
<evidence type="ECO:0000313" key="14">
    <source>
        <dbReference type="Proteomes" id="UP000239156"/>
    </source>
</evidence>
<dbReference type="EC" id="5.6.2.3" evidence="9"/>
<dbReference type="GO" id="GO:0006310">
    <property type="term" value="P:DNA recombination"/>
    <property type="evidence" value="ECO:0007669"/>
    <property type="project" value="UniProtKB-KW"/>
</dbReference>
<evidence type="ECO:0000256" key="8">
    <source>
        <dbReference type="ARBA" id="ARBA00023235"/>
    </source>
</evidence>
<feature type="region of interest" description="Disordered" evidence="11">
    <location>
        <begin position="943"/>
        <end position="972"/>
    </location>
</feature>
<dbReference type="GO" id="GO:0043139">
    <property type="term" value="F:5'-3' DNA helicase activity"/>
    <property type="evidence" value="ECO:0007669"/>
    <property type="project" value="UniProtKB-EC"/>
</dbReference>
<dbReference type="CDD" id="cd18809">
    <property type="entry name" value="SF1_C_RecD"/>
    <property type="match status" value="1"/>
</dbReference>
<feature type="compositionally biased region" description="Polar residues" evidence="11">
    <location>
        <begin position="881"/>
        <end position="891"/>
    </location>
</feature>
<feature type="region of interest" description="Disordered" evidence="11">
    <location>
        <begin position="64"/>
        <end position="131"/>
    </location>
</feature>
<dbReference type="InterPro" id="IPR003593">
    <property type="entry name" value="AAA+_ATPase"/>
</dbReference>
<dbReference type="SMART" id="SM00382">
    <property type="entry name" value="AAA"/>
    <property type="match status" value="1"/>
</dbReference>
<keyword evidence="6" id="KW-0238">DNA-binding</keyword>
<feature type="region of interest" description="Disordered" evidence="11">
    <location>
        <begin position="1238"/>
        <end position="1291"/>
    </location>
</feature>
<evidence type="ECO:0000256" key="6">
    <source>
        <dbReference type="ARBA" id="ARBA00023125"/>
    </source>
</evidence>
<feature type="compositionally biased region" description="Polar residues" evidence="11">
    <location>
        <begin position="90"/>
        <end position="105"/>
    </location>
</feature>
<dbReference type="Pfam" id="PF05970">
    <property type="entry name" value="PIF1"/>
    <property type="match status" value="1"/>
</dbReference>
<dbReference type="InterPro" id="IPR010285">
    <property type="entry name" value="DNA_helicase_pif1-like_DEAD"/>
</dbReference>
<proteinExistence type="inferred from homology"/>
<feature type="region of interest" description="Disordered" evidence="11">
    <location>
        <begin position="210"/>
        <end position="229"/>
    </location>
</feature>
<feature type="domain" description="AAA+ ATPase" evidence="12">
    <location>
        <begin position="244"/>
        <end position="379"/>
    </location>
</feature>
<protein>
    <recommendedName>
        <fullName evidence="9">ATP-dependent DNA helicase</fullName>
        <ecNumber evidence="9">5.6.2.3</ecNumber>
    </recommendedName>
</protein>